<dbReference type="InterPro" id="IPR050730">
    <property type="entry name" value="UBX_domain-protein"/>
</dbReference>
<dbReference type="GO" id="GO:0043130">
    <property type="term" value="F:ubiquitin binding"/>
    <property type="evidence" value="ECO:0007669"/>
    <property type="project" value="EnsemblFungi"/>
</dbReference>
<dbReference type="OrthoDB" id="270602at2759"/>
<dbReference type="InterPro" id="IPR036249">
    <property type="entry name" value="Thioredoxin-like_sf"/>
</dbReference>
<dbReference type="GO" id="GO:0043161">
    <property type="term" value="P:proteasome-mediated ubiquitin-dependent protein catabolic process"/>
    <property type="evidence" value="ECO:0007669"/>
    <property type="project" value="EnsemblFungi"/>
</dbReference>
<dbReference type="CDD" id="cd02958">
    <property type="entry name" value="UAS"/>
    <property type="match status" value="1"/>
</dbReference>
<feature type="region of interest" description="Disordered" evidence="1">
    <location>
        <begin position="321"/>
        <end position="397"/>
    </location>
</feature>
<dbReference type="InterPro" id="IPR006577">
    <property type="entry name" value="UAS"/>
</dbReference>
<accession>A0A1X2GPZ9</accession>
<feature type="compositionally biased region" description="Basic and acidic residues" evidence="1">
    <location>
        <begin position="97"/>
        <end position="111"/>
    </location>
</feature>
<dbReference type="SUPFAM" id="SSF52833">
    <property type="entry name" value="Thioredoxin-like"/>
    <property type="match status" value="1"/>
</dbReference>
<dbReference type="Pfam" id="PF14555">
    <property type="entry name" value="UBA_4"/>
    <property type="match status" value="1"/>
</dbReference>
<dbReference type="SUPFAM" id="SSF46934">
    <property type="entry name" value="UBA-like"/>
    <property type="match status" value="1"/>
</dbReference>
<feature type="compositionally biased region" description="Low complexity" evidence="1">
    <location>
        <begin position="47"/>
        <end position="66"/>
    </location>
</feature>
<dbReference type="GO" id="GO:0051117">
    <property type="term" value="F:ATPase binding"/>
    <property type="evidence" value="ECO:0007669"/>
    <property type="project" value="EnsemblFungi"/>
</dbReference>
<evidence type="ECO:0000313" key="3">
    <source>
        <dbReference type="EMBL" id="ORX58758.1"/>
    </source>
</evidence>
<dbReference type="SMART" id="SM00166">
    <property type="entry name" value="UBX"/>
    <property type="match status" value="1"/>
</dbReference>
<dbReference type="Gene3D" id="3.10.20.90">
    <property type="entry name" value="Phosphatidylinositol 3-kinase Catalytic Subunit, Chain A, domain 1"/>
    <property type="match status" value="1"/>
</dbReference>
<name>A0A1X2GPZ9_9FUNG</name>
<feature type="domain" description="UBX" evidence="2">
    <location>
        <begin position="412"/>
        <end position="488"/>
    </location>
</feature>
<dbReference type="InterPro" id="IPR001012">
    <property type="entry name" value="UBX_dom"/>
</dbReference>
<reference evidence="3 4" key="1">
    <citation type="submission" date="2016-07" db="EMBL/GenBank/DDBJ databases">
        <title>Pervasive Adenine N6-methylation of Active Genes in Fungi.</title>
        <authorList>
            <consortium name="DOE Joint Genome Institute"/>
            <person name="Mondo S.J."/>
            <person name="Dannebaum R.O."/>
            <person name="Kuo R.C."/>
            <person name="Labutti K."/>
            <person name="Haridas S."/>
            <person name="Kuo A."/>
            <person name="Salamov A."/>
            <person name="Ahrendt S.R."/>
            <person name="Lipzen A."/>
            <person name="Sullivan W."/>
            <person name="Andreopoulos W.B."/>
            <person name="Clum A."/>
            <person name="Lindquist E."/>
            <person name="Daum C."/>
            <person name="Ramamoorthy G.K."/>
            <person name="Gryganskyi A."/>
            <person name="Culley D."/>
            <person name="Magnuson J.K."/>
            <person name="James T.Y."/>
            <person name="O'Malley M.A."/>
            <person name="Stajich J.E."/>
            <person name="Spatafora J.W."/>
            <person name="Visel A."/>
            <person name="Grigoriev I.V."/>
        </authorList>
    </citation>
    <scope>NUCLEOTIDE SEQUENCE [LARGE SCALE GENOMIC DNA]</scope>
    <source>
        <strain evidence="3 4">NRRL 3301</strain>
    </source>
</reference>
<dbReference type="STRING" id="101127.A0A1X2GPZ9"/>
<evidence type="ECO:0000256" key="1">
    <source>
        <dbReference type="SAM" id="MobiDB-lite"/>
    </source>
</evidence>
<dbReference type="GO" id="GO:0005634">
    <property type="term" value="C:nucleus"/>
    <property type="evidence" value="ECO:0007669"/>
    <property type="project" value="TreeGrafter"/>
</dbReference>
<dbReference type="PANTHER" id="PTHR23322">
    <property type="entry name" value="FAS-ASSOCIATED PROTEIN"/>
    <property type="match status" value="1"/>
</dbReference>
<proteinExistence type="predicted"/>
<dbReference type="AlphaFoldDB" id="A0A1X2GPZ9"/>
<comment type="caution">
    <text evidence="3">The sequence shown here is derived from an EMBL/GenBank/DDBJ whole genome shotgun (WGS) entry which is preliminary data.</text>
</comment>
<feature type="compositionally biased region" description="Polar residues" evidence="1">
    <location>
        <begin position="351"/>
        <end position="372"/>
    </location>
</feature>
<dbReference type="PROSITE" id="PS50033">
    <property type="entry name" value="UBX"/>
    <property type="match status" value="1"/>
</dbReference>
<feature type="region of interest" description="Disordered" evidence="1">
    <location>
        <begin position="42"/>
        <end position="127"/>
    </location>
</feature>
<dbReference type="PANTHER" id="PTHR23322:SF6">
    <property type="entry name" value="UBX DOMAIN-CONTAINING PROTEIN 7"/>
    <property type="match status" value="1"/>
</dbReference>
<feature type="compositionally biased region" description="Polar residues" evidence="1">
    <location>
        <begin position="171"/>
        <end position="194"/>
    </location>
</feature>
<gene>
    <name evidence="3" type="ORF">DM01DRAFT_1333377</name>
</gene>
<dbReference type="Proteomes" id="UP000242146">
    <property type="component" value="Unassembled WGS sequence"/>
</dbReference>
<protein>
    <recommendedName>
        <fullName evidence="2">UBX domain-containing protein</fullName>
    </recommendedName>
</protein>
<feature type="region of interest" description="Disordered" evidence="1">
    <location>
        <begin position="155"/>
        <end position="197"/>
    </location>
</feature>
<dbReference type="SMART" id="SM00594">
    <property type="entry name" value="UAS"/>
    <property type="match status" value="1"/>
</dbReference>
<dbReference type="Gene3D" id="1.10.8.10">
    <property type="entry name" value="DNA helicase RuvA subunit, C-terminal domain"/>
    <property type="match status" value="1"/>
</dbReference>
<dbReference type="EMBL" id="MCGT01000006">
    <property type="protein sequence ID" value="ORX58758.1"/>
    <property type="molecule type" value="Genomic_DNA"/>
</dbReference>
<sequence length="490" mass="54060">MSDSSVESFMQITGASDKVARDYLQVADQNVQAAISLYLENDGNSLTSSAPFSTDAPTSSSSPAGSLAMDQDASHDTDGDSPMLSDEALARQLQEQEDGRRRRTTETDEVRAPIAPRTDILAGGPGDFDFTSVVPPAHLWAGGRRQRQQVPNALPSIFNQGDSSMMVASPDLSTPSPLASGSGSPTDSPATSSNKAKRLADLFRPPFDIMYRGSFEDARSKARSESKWLLVNIQDPTEFACQILNRDLWSESFIKDIIRESFLFLQYGNTTPDGQRFTNLYSVKNYPHIAIIDATTGESVKTWDKPLSPTDFMLEVTEFMEQKTPGVPRSSANKKPKPNVMEMSEEEQLNAAISASLQGDSHQPSSTATLTPSQPPELKETVEEESEDDSPAYGSTNILDTILPVNRPETTDMANSTRIQFRLADGSRVIRRFLKTDPVRYLFEFIRNRVPETQGKPFELVFNRQQLIDILDQEIQQAGLQNAAVIVQFS</sequence>
<dbReference type="Pfam" id="PF00789">
    <property type="entry name" value="UBX"/>
    <property type="match status" value="1"/>
</dbReference>
<dbReference type="SUPFAM" id="SSF54236">
    <property type="entry name" value="Ubiquitin-like"/>
    <property type="match status" value="1"/>
</dbReference>
<dbReference type="InterPro" id="IPR009060">
    <property type="entry name" value="UBA-like_sf"/>
</dbReference>
<keyword evidence="4" id="KW-1185">Reference proteome</keyword>
<dbReference type="Gene3D" id="3.40.30.10">
    <property type="entry name" value="Glutaredoxin"/>
    <property type="match status" value="1"/>
</dbReference>
<dbReference type="InterPro" id="IPR029071">
    <property type="entry name" value="Ubiquitin-like_domsf"/>
</dbReference>
<dbReference type="Pfam" id="PF13899">
    <property type="entry name" value="Thioredoxin_7"/>
    <property type="match status" value="1"/>
</dbReference>
<evidence type="ECO:0000259" key="2">
    <source>
        <dbReference type="PROSITE" id="PS50033"/>
    </source>
</evidence>
<evidence type="ECO:0000313" key="4">
    <source>
        <dbReference type="Proteomes" id="UP000242146"/>
    </source>
</evidence>
<organism evidence="3 4">
    <name type="scientific">Hesseltinella vesiculosa</name>
    <dbReference type="NCBI Taxonomy" id="101127"/>
    <lineage>
        <taxon>Eukaryota</taxon>
        <taxon>Fungi</taxon>
        <taxon>Fungi incertae sedis</taxon>
        <taxon>Mucoromycota</taxon>
        <taxon>Mucoromycotina</taxon>
        <taxon>Mucoromycetes</taxon>
        <taxon>Mucorales</taxon>
        <taxon>Cunninghamellaceae</taxon>
        <taxon>Hesseltinella</taxon>
    </lineage>
</organism>
<dbReference type="CDD" id="cd01767">
    <property type="entry name" value="UBX"/>
    <property type="match status" value="1"/>
</dbReference>